<dbReference type="GO" id="GO:0042802">
    <property type="term" value="F:identical protein binding"/>
    <property type="evidence" value="ECO:0007669"/>
    <property type="project" value="TreeGrafter"/>
</dbReference>
<evidence type="ECO:0000256" key="1">
    <source>
        <dbReference type="ARBA" id="ARBA00022576"/>
    </source>
</evidence>
<dbReference type="AlphaFoldDB" id="A0A0H4PG73"/>
<dbReference type="EMBL" id="CP012040">
    <property type="protein sequence ID" value="AKP53229.1"/>
    <property type="molecule type" value="Genomic_DNA"/>
</dbReference>
<gene>
    <name evidence="5" type="primary">argD</name>
    <name evidence="6" type="ORF">CA2015_3862</name>
</gene>
<dbReference type="InterPro" id="IPR015422">
    <property type="entry name" value="PyrdxlP-dep_Trfase_small"/>
</dbReference>
<dbReference type="GO" id="GO:0003992">
    <property type="term" value="F:N2-acetyl-L-ornithine:2-oxoglutarate 5-aminotransferase activity"/>
    <property type="evidence" value="ECO:0007669"/>
    <property type="project" value="UniProtKB-UniRule"/>
</dbReference>
<dbReference type="RefSeq" id="WP_048643353.1">
    <property type="nucleotide sequence ID" value="NZ_CP012040.1"/>
</dbReference>
<dbReference type="InterPro" id="IPR049704">
    <property type="entry name" value="Aminotrans_3_PPA_site"/>
</dbReference>
<keyword evidence="3 5" id="KW-0808">Transferase</keyword>
<keyword evidence="1 5" id="KW-0032">Aminotransferase</keyword>
<comment type="similarity">
    <text evidence="5">Belongs to the class-III pyridoxal-phosphate-dependent aminotransferase family. ArgD subfamily.</text>
</comment>
<comment type="miscellaneous">
    <text evidence="5">May also have succinyldiaminopimelate aminotransferase activity, thus carrying out the corresponding step in lysine biosynthesis.</text>
</comment>
<evidence type="ECO:0000256" key="2">
    <source>
        <dbReference type="ARBA" id="ARBA00022605"/>
    </source>
</evidence>
<evidence type="ECO:0000313" key="6">
    <source>
        <dbReference type="EMBL" id="AKP53229.1"/>
    </source>
</evidence>
<dbReference type="InterPro" id="IPR004636">
    <property type="entry name" value="AcOrn/SuccOrn_fam"/>
</dbReference>
<protein>
    <recommendedName>
        <fullName evidence="5">Acetylornithine aminotransferase</fullName>
        <shortName evidence="5">ACOAT</shortName>
        <ecNumber evidence="5">2.6.1.11</ecNumber>
    </recommendedName>
</protein>
<comment type="subunit">
    <text evidence="5">Homodimer.</text>
</comment>
<comment type="catalytic activity">
    <reaction evidence="5">
        <text>N(2)-acetyl-L-ornithine + 2-oxoglutarate = N-acetyl-L-glutamate 5-semialdehyde + L-glutamate</text>
        <dbReference type="Rhea" id="RHEA:18049"/>
        <dbReference type="ChEBI" id="CHEBI:16810"/>
        <dbReference type="ChEBI" id="CHEBI:29123"/>
        <dbReference type="ChEBI" id="CHEBI:29985"/>
        <dbReference type="ChEBI" id="CHEBI:57805"/>
        <dbReference type="EC" id="2.6.1.11"/>
    </reaction>
</comment>
<keyword evidence="2 5" id="KW-0028">Amino-acid biosynthesis</keyword>
<keyword evidence="7" id="KW-1185">Reference proteome</keyword>
<keyword evidence="5" id="KW-0963">Cytoplasm</keyword>
<evidence type="ECO:0000313" key="7">
    <source>
        <dbReference type="Proteomes" id="UP000036520"/>
    </source>
</evidence>
<evidence type="ECO:0000256" key="3">
    <source>
        <dbReference type="ARBA" id="ARBA00022679"/>
    </source>
</evidence>
<dbReference type="Gene3D" id="3.90.1150.10">
    <property type="entry name" value="Aspartate Aminotransferase, domain 1"/>
    <property type="match status" value="1"/>
</dbReference>
<reference evidence="6 7" key="1">
    <citation type="submission" date="2015-07" db="EMBL/GenBank/DDBJ databases">
        <authorList>
            <person name="Kim K.M."/>
        </authorList>
    </citation>
    <scope>NUCLEOTIDE SEQUENCE [LARGE SCALE GENOMIC DNA]</scope>
    <source>
        <strain evidence="6 7">KCTC 12363</strain>
    </source>
</reference>
<dbReference type="UniPathway" id="UPA00068">
    <property type="reaction ID" value="UER00109"/>
</dbReference>
<feature type="binding site" evidence="5">
    <location>
        <begin position="107"/>
        <end position="108"/>
    </location>
    <ligand>
        <name>pyridoxal 5'-phosphate</name>
        <dbReference type="ChEBI" id="CHEBI:597326"/>
    </ligand>
</feature>
<dbReference type="InterPro" id="IPR015421">
    <property type="entry name" value="PyrdxlP-dep_Trfase_major"/>
</dbReference>
<evidence type="ECO:0000256" key="5">
    <source>
        <dbReference type="HAMAP-Rule" id="MF_01107"/>
    </source>
</evidence>
<dbReference type="PANTHER" id="PTHR11986">
    <property type="entry name" value="AMINOTRANSFERASE CLASS III"/>
    <property type="match status" value="1"/>
</dbReference>
<comment type="pathway">
    <text evidence="5">Amino-acid biosynthesis; L-arginine biosynthesis; N(2)-acetyl-L-ornithine from L-glutamate: step 4/4.</text>
</comment>
<dbReference type="PROSITE" id="PS00600">
    <property type="entry name" value="AA_TRANSFER_CLASS_3"/>
    <property type="match status" value="1"/>
</dbReference>
<keyword evidence="5" id="KW-0055">Arginine biosynthesis</keyword>
<organism evidence="6 7">
    <name type="scientific">Cyclobacterium amurskyense</name>
    <dbReference type="NCBI Taxonomy" id="320787"/>
    <lineage>
        <taxon>Bacteria</taxon>
        <taxon>Pseudomonadati</taxon>
        <taxon>Bacteroidota</taxon>
        <taxon>Cytophagia</taxon>
        <taxon>Cytophagales</taxon>
        <taxon>Cyclobacteriaceae</taxon>
        <taxon>Cyclobacterium</taxon>
    </lineage>
</organism>
<dbReference type="SUPFAM" id="SSF53383">
    <property type="entry name" value="PLP-dependent transferases"/>
    <property type="match status" value="1"/>
</dbReference>
<feature type="binding site" evidence="5">
    <location>
        <position position="280"/>
    </location>
    <ligand>
        <name>pyridoxal 5'-phosphate</name>
        <dbReference type="ChEBI" id="CHEBI:597326"/>
    </ligand>
</feature>
<dbReference type="GO" id="GO:0006526">
    <property type="term" value="P:L-arginine biosynthetic process"/>
    <property type="evidence" value="ECO:0007669"/>
    <property type="project" value="UniProtKB-UniRule"/>
</dbReference>
<accession>A0A0H4PG73</accession>
<dbReference type="NCBIfam" id="NF002325">
    <property type="entry name" value="PRK01278.1"/>
    <property type="match status" value="1"/>
</dbReference>
<dbReference type="Proteomes" id="UP000036520">
    <property type="component" value="Chromosome"/>
</dbReference>
<dbReference type="HAMAP" id="MF_01107">
    <property type="entry name" value="ArgD_aminotrans_3"/>
    <property type="match status" value="1"/>
</dbReference>
<feature type="binding site" evidence="5">
    <location>
        <position position="141"/>
    </location>
    <ligand>
        <name>N(2)-acetyl-L-ornithine</name>
        <dbReference type="ChEBI" id="CHEBI:57805"/>
    </ligand>
</feature>
<dbReference type="InterPro" id="IPR005814">
    <property type="entry name" value="Aminotrans_3"/>
</dbReference>
<dbReference type="CDD" id="cd00610">
    <property type="entry name" value="OAT_like"/>
    <property type="match status" value="1"/>
</dbReference>
<dbReference type="InterPro" id="IPR050103">
    <property type="entry name" value="Class-III_PLP-dep_AT"/>
</dbReference>
<dbReference type="KEGG" id="camu:CA2015_3862"/>
<name>A0A0H4PG73_9BACT</name>
<feature type="binding site" evidence="5">
    <location>
        <position position="279"/>
    </location>
    <ligand>
        <name>N(2)-acetyl-L-ornithine</name>
        <dbReference type="ChEBI" id="CHEBI:57805"/>
    </ligand>
</feature>
<proteinExistence type="inferred from homology"/>
<dbReference type="GO" id="GO:0005737">
    <property type="term" value="C:cytoplasm"/>
    <property type="evidence" value="ECO:0007669"/>
    <property type="project" value="UniProtKB-SubCell"/>
</dbReference>
<sequence>MHISNEYLYEEDKKNYLPTFKRFPLAFIKGKGTRLWDADGKEYIDMLAGIAVNNLGHCHPKVVSAIQAQAAELIHISNFFVSPPQVALSKLLVDLTHLKHVFLTNSGAESVEGAIKVARKYASKHNKGGEIISMVNSFHGRTLATIATGQKKYQQGFAPIPAGFSQVAFNDLEALKAVINDQTAAVILEPVQGEGGIIPANEQYLQGVRKLCDDNNVLLIFDEIQTGVGRTGKMFAKDHFNVQPDIMTLAKGLGGGMPVGAFLCNEKVGNAIDYGDHGTTFGGNPLASAAALATLKAILEEGLVERSLEKGEWIMKTVRSWASIHPMIKEVRGLGMMIGIQLDRPAAPIVKALLDDGIIVNGTAESVIRLVPPLNISDEDIEKVLGKLKSLIELTEKNEKSKI</sequence>
<dbReference type="NCBIfam" id="TIGR00707">
    <property type="entry name" value="argD"/>
    <property type="match status" value="1"/>
</dbReference>
<dbReference type="Pfam" id="PF00202">
    <property type="entry name" value="Aminotran_3"/>
    <property type="match status" value="1"/>
</dbReference>
<comment type="subcellular location">
    <subcellularLocation>
        <location evidence="5">Cytoplasm</location>
    </subcellularLocation>
</comment>
<dbReference type="EC" id="2.6.1.11" evidence="5"/>
<comment type="cofactor">
    <cofactor evidence="5">
        <name>pyridoxal 5'-phosphate</name>
        <dbReference type="ChEBI" id="CHEBI:597326"/>
    </cofactor>
    <text evidence="5">Binds 1 pyridoxal phosphate per subunit.</text>
</comment>
<dbReference type="FunFam" id="3.40.640.10:FF:000004">
    <property type="entry name" value="Acetylornithine aminotransferase"/>
    <property type="match status" value="1"/>
</dbReference>
<dbReference type="PANTHER" id="PTHR11986:SF79">
    <property type="entry name" value="ACETYLORNITHINE AMINOTRANSFERASE, MITOCHONDRIAL"/>
    <property type="match status" value="1"/>
</dbReference>
<feature type="binding site" evidence="5">
    <location>
        <position position="138"/>
    </location>
    <ligand>
        <name>pyridoxal 5'-phosphate</name>
        <dbReference type="ChEBI" id="CHEBI:597326"/>
    </ligand>
</feature>
<feature type="binding site" evidence="5">
    <location>
        <begin position="222"/>
        <end position="225"/>
    </location>
    <ligand>
        <name>pyridoxal 5'-phosphate</name>
        <dbReference type="ChEBI" id="CHEBI:597326"/>
    </ligand>
</feature>
<dbReference type="STRING" id="320787.CA2015_3862"/>
<dbReference type="InterPro" id="IPR015424">
    <property type="entry name" value="PyrdxlP-dep_Trfase"/>
</dbReference>
<dbReference type="Gene3D" id="3.40.640.10">
    <property type="entry name" value="Type I PLP-dependent aspartate aminotransferase-like (Major domain)"/>
    <property type="match status" value="1"/>
</dbReference>
<evidence type="ECO:0000256" key="4">
    <source>
        <dbReference type="ARBA" id="ARBA00022898"/>
    </source>
</evidence>
<dbReference type="OrthoDB" id="9801052at2"/>
<dbReference type="PATRIC" id="fig|320787.5.peg.4227"/>
<keyword evidence="4 5" id="KW-0663">Pyridoxal phosphate</keyword>
<dbReference type="GO" id="GO:0030170">
    <property type="term" value="F:pyridoxal phosphate binding"/>
    <property type="evidence" value="ECO:0007669"/>
    <property type="project" value="InterPro"/>
</dbReference>
<feature type="modified residue" description="N6-(pyridoxal phosphate)lysine" evidence="5">
    <location>
        <position position="251"/>
    </location>
</feature>
<dbReference type="PIRSF" id="PIRSF000521">
    <property type="entry name" value="Transaminase_4ab_Lys_Orn"/>
    <property type="match status" value="1"/>
</dbReference>